<evidence type="ECO:0000313" key="1">
    <source>
        <dbReference type="EMBL" id="BAZ02559.1"/>
    </source>
</evidence>
<protein>
    <submittedName>
        <fullName evidence="1">Uncharacterized protein</fullName>
    </submittedName>
</protein>
<dbReference type="KEGG" id="ttq:NIES37_65720"/>
<proteinExistence type="predicted"/>
<gene>
    <name evidence="1" type="ORF">NIES37_65720</name>
</gene>
<sequence>MRRRSQPLASLVTEIFSRQTNLKRERHREIMSQRKTEFDVSRYIPRKNETLSEKLLRLAILFRLVKPLNVDKATKKMIMTNPELLPQYLNQQHGDDIAV</sequence>
<dbReference type="EMBL" id="AP018248">
    <property type="protein sequence ID" value="BAZ02559.1"/>
    <property type="molecule type" value="Genomic_DNA"/>
</dbReference>
<evidence type="ECO:0000313" key="2">
    <source>
        <dbReference type="Proteomes" id="UP000218785"/>
    </source>
</evidence>
<accession>A0A1Z4N9Z8</accession>
<dbReference type="AlphaFoldDB" id="A0A1Z4N9Z8"/>
<organism evidence="1 2">
    <name type="scientific">Tolypothrix tenuis PCC 7101</name>
    <dbReference type="NCBI Taxonomy" id="231146"/>
    <lineage>
        <taxon>Bacteria</taxon>
        <taxon>Bacillati</taxon>
        <taxon>Cyanobacteriota</taxon>
        <taxon>Cyanophyceae</taxon>
        <taxon>Nostocales</taxon>
        <taxon>Tolypothrichaceae</taxon>
        <taxon>Tolypothrix</taxon>
    </lineage>
</organism>
<dbReference type="Proteomes" id="UP000218785">
    <property type="component" value="Chromosome"/>
</dbReference>
<reference evidence="1 2" key="1">
    <citation type="submission" date="2017-06" db="EMBL/GenBank/DDBJ databases">
        <title>Genome sequencing of cyanobaciteial culture collection at National Institute for Environmental Studies (NIES).</title>
        <authorList>
            <person name="Hirose Y."/>
            <person name="Shimura Y."/>
            <person name="Fujisawa T."/>
            <person name="Nakamura Y."/>
            <person name="Kawachi M."/>
        </authorList>
    </citation>
    <scope>NUCLEOTIDE SEQUENCE [LARGE SCALE GENOMIC DNA]</scope>
    <source>
        <strain evidence="1 2">NIES-37</strain>
    </source>
</reference>
<keyword evidence="2" id="KW-1185">Reference proteome</keyword>
<dbReference type="RefSeq" id="WP_190445669.1">
    <property type="nucleotide sequence ID" value="NZ_CAWNJS010000001.1"/>
</dbReference>
<name>A0A1Z4N9Z8_9CYAN</name>